<keyword evidence="3" id="KW-1185">Reference proteome</keyword>
<evidence type="ECO:0000313" key="3">
    <source>
        <dbReference type="Proteomes" id="UP000602198"/>
    </source>
</evidence>
<dbReference type="EMBL" id="JAERRJ010000028">
    <property type="protein sequence ID" value="MBL1080237.1"/>
    <property type="molecule type" value="Genomic_DNA"/>
</dbReference>
<evidence type="ECO:0000313" key="2">
    <source>
        <dbReference type="EMBL" id="MBL1080237.1"/>
    </source>
</evidence>
<dbReference type="Proteomes" id="UP000602198">
    <property type="component" value="Unassembled WGS sequence"/>
</dbReference>
<proteinExistence type="predicted"/>
<gene>
    <name evidence="2" type="ORF">JK358_38165</name>
</gene>
<evidence type="ECO:0000256" key="1">
    <source>
        <dbReference type="SAM" id="MobiDB-lite"/>
    </source>
</evidence>
<feature type="compositionally biased region" description="Acidic residues" evidence="1">
    <location>
        <begin position="1"/>
        <end position="12"/>
    </location>
</feature>
<sequence>MVAGLGDDDEPDTTVTAADPAVYSPGRSHPVPITRIPQLAAAARARGQSGRVIWVDLPDPPVIHTRGRVPNQWLLSGEFAALPIACPYCGWYRDGACACAPELSARSFQLEIG</sequence>
<comment type="caution">
    <text evidence="2">The sequence shown here is derived from an EMBL/GenBank/DDBJ whole genome shotgun (WGS) entry which is preliminary data.</text>
</comment>
<feature type="region of interest" description="Disordered" evidence="1">
    <location>
        <begin position="1"/>
        <end position="29"/>
    </location>
</feature>
<accession>A0ABS1MHY8</accession>
<dbReference type="RefSeq" id="WP_201958593.1">
    <property type="nucleotide sequence ID" value="NZ_JAERRJ010000028.1"/>
</dbReference>
<reference evidence="2 3" key="1">
    <citation type="submission" date="2021-01" db="EMBL/GenBank/DDBJ databases">
        <title>WGS of actinomycetes isolated from Thailand.</title>
        <authorList>
            <person name="Thawai C."/>
        </authorList>
    </citation>
    <scope>NUCLEOTIDE SEQUENCE [LARGE SCALE GENOMIC DNA]</scope>
    <source>
        <strain evidence="2 3">LPG 2</strain>
    </source>
</reference>
<organism evidence="2 3">
    <name type="scientific">Nocardia acididurans</name>
    <dbReference type="NCBI Taxonomy" id="2802282"/>
    <lineage>
        <taxon>Bacteria</taxon>
        <taxon>Bacillati</taxon>
        <taxon>Actinomycetota</taxon>
        <taxon>Actinomycetes</taxon>
        <taxon>Mycobacteriales</taxon>
        <taxon>Nocardiaceae</taxon>
        <taxon>Nocardia</taxon>
    </lineage>
</organism>
<protein>
    <submittedName>
        <fullName evidence="2">Uncharacterized protein</fullName>
    </submittedName>
</protein>
<name>A0ABS1MHY8_9NOCA</name>